<dbReference type="EMBL" id="LGRX02000792">
    <property type="protein sequence ID" value="KAK3287575.1"/>
    <property type="molecule type" value="Genomic_DNA"/>
</dbReference>
<organism evidence="2 3">
    <name type="scientific">Cymbomonas tetramitiformis</name>
    <dbReference type="NCBI Taxonomy" id="36881"/>
    <lineage>
        <taxon>Eukaryota</taxon>
        <taxon>Viridiplantae</taxon>
        <taxon>Chlorophyta</taxon>
        <taxon>Pyramimonadophyceae</taxon>
        <taxon>Pyramimonadales</taxon>
        <taxon>Pyramimonadaceae</taxon>
        <taxon>Cymbomonas</taxon>
    </lineage>
</organism>
<keyword evidence="3" id="KW-1185">Reference proteome</keyword>
<accession>A0AAE0H090</accession>
<dbReference type="Proteomes" id="UP001190700">
    <property type="component" value="Unassembled WGS sequence"/>
</dbReference>
<name>A0AAE0H090_9CHLO</name>
<comment type="caution">
    <text evidence="2">The sequence shown here is derived from an EMBL/GenBank/DDBJ whole genome shotgun (WGS) entry which is preliminary data.</text>
</comment>
<feature type="region of interest" description="Disordered" evidence="1">
    <location>
        <begin position="78"/>
        <end position="101"/>
    </location>
</feature>
<evidence type="ECO:0000256" key="1">
    <source>
        <dbReference type="SAM" id="MobiDB-lite"/>
    </source>
</evidence>
<proteinExistence type="predicted"/>
<reference evidence="2 3" key="1">
    <citation type="journal article" date="2015" name="Genome Biol. Evol.">
        <title>Comparative Genomics of a Bacterivorous Green Alga Reveals Evolutionary Causalities and Consequences of Phago-Mixotrophic Mode of Nutrition.</title>
        <authorList>
            <person name="Burns J.A."/>
            <person name="Paasch A."/>
            <person name="Narechania A."/>
            <person name="Kim E."/>
        </authorList>
    </citation>
    <scope>NUCLEOTIDE SEQUENCE [LARGE SCALE GENOMIC DNA]</scope>
    <source>
        <strain evidence="2 3">PLY_AMNH</strain>
    </source>
</reference>
<evidence type="ECO:0000313" key="3">
    <source>
        <dbReference type="Proteomes" id="UP001190700"/>
    </source>
</evidence>
<evidence type="ECO:0000313" key="2">
    <source>
        <dbReference type="EMBL" id="KAK3287575.1"/>
    </source>
</evidence>
<sequence>MVETKTRNRMHWDNVETWMYIIHNSKQVEKRTTIEYDQQVIAWTEGHEDNEAWQDAWQAEDNAQQQARVAASESRASNIARASHRRVPPVSEDQVTTSSGRVVRRPQILEW</sequence>
<protein>
    <submittedName>
        <fullName evidence="2">Uncharacterized protein</fullName>
    </submittedName>
</protein>
<dbReference type="AlphaFoldDB" id="A0AAE0H090"/>
<gene>
    <name evidence="2" type="ORF">CYMTET_4924</name>
</gene>